<dbReference type="InterPro" id="IPR013974">
    <property type="entry name" value="SAF"/>
</dbReference>
<dbReference type="GO" id="GO:0019698">
    <property type="term" value="P:D-galacturonate catabolic process"/>
    <property type="evidence" value="ECO:0007669"/>
    <property type="project" value="TreeGrafter"/>
</dbReference>
<dbReference type="CDD" id="cd11613">
    <property type="entry name" value="SAF_AH_GD"/>
    <property type="match status" value="1"/>
</dbReference>
<dbReference type="Pfam" id="PF08666">
    <property type="entry name" value="SAF"/>
    <property type="match status" value="1"/>
</dbReference>
<proteinExistence type="predicted"/>
<protein>
    <submittedName>
        <fullName evidence="3">Hydrolase</fullName>
    </submittedName>
</protein>
<reference evidence="3 4" key="1">
    <citation type="submission" date="2019-12" db="EMBL/GenBank/DDBJ databases">
        <authorList>
            <person name="Lee S.D."/>
        </authorList>
    </citation>
    <scope>NUCLEOTIDE SEQUENCE [LARGE SCALE GENOMIC DNA]</scope>
    <source>
        <strain evidence="3 4">GH1-50</strain>
    </source>
</reference>
<dbReference type="AlphaFoldDB" id="A0A7C9IFQ3"/>
<comment type="caution">
    <text evidence="3">The sequence shown here is derived from an EMBL/GenBank/DDBJ whole genome shotgun (WGS) entry which is preliminary data.</text>
</comment>
<dbReference type="InterPro" id="IPR052172">
    <property type="entry name" value="UxaA_altronate/galactarate_dh"/>
</dbReference>
<accession>A0A7C9IFQ3</accession>
<dbReference type="Gene3D" id="2.30.130.110">
    <property type="match status" value="1"/>
</dbReference>
<feature type="domain" description="SAF" evidence="2">
    <location>
        <begin position="15"/>
        <end position="86"/>
    </location>
</feature>
<gene>
    <name evidence="3" type="ORF">GQ651_06160</name>
</gene>
<dbReference type="Proteomes" id="UP000480350">
    <property type="component" value="Unassembled WGS sequence"/>
</dbReference>
<dbReference type="GO" id="GO:0016787">
    <property type="term" value="F:hydrolase activity"/>
    <property type="evidence" value="ECO:0007669"/>
    <property type="project" value="UniProtKB-KW"/>
</dbReference>
<organism evidence="3 4">
    <name type="scientific">Kangsaoukella pontilimi</name>
    <dbReference type="NCBI Taxonomy" id="2691042"/>
    <lineage>
        <taxon>Bacteria</taxon>
        <taxon>Pseudomonadati</taxon>
        <taxon>Pseudomonadota</taxon>
        <taxon>Alphaproteobacteria</taxon>
        <taxon>Rhodobacterales</taxon>
        <taxon>Paracoccaceae</taxon>
        <taxon>Kangsaoukella</taxon>
    </lineage>
</organism>
<keyword evidence="3" id="KW-0378">Hydrolase</keyword>
<dbReference type="EMBL" id="WUPT01000001">
    <property type="protein sequence ID" value="MXQ07427.1"/>
    <property type="molecule type" value="Genomic_DNA"/>
</dbReference>
<dbReference type="PANTHER" id="PTHR30536:SF5">
    <property type="entry name" value="ALTRONATE DEHYDRATASE"/>
    <property type="match status" value="1"/>
</dbReference>
<evidence type="ECO:0000256" key="1">
    <source>
        <dbReference type="ARBA" id="ARBA00023239"/>
    </source>
</evidence>
<reference evidence="3 4" key="2">
    <citation type="submission" date="2020-03" db="EMBL/GenBank/DDBJ databases">
        <title>Kangsaoukella pontilimi gen. nov., sp. nov., a new member of the family Rhodobacteraceae isolated from a tidal mudflat.</title>
        <authorList>
            <person name="Kim I.S."/>
        </authorList>
    </citation>
    <scope>NUCLEOTIDE SEQUENCE [LARGE SCALE GENOMIC DNA]</scope>
    <source>
        <strain evidence="3 4">GH1-50</strain>
    </source>
</reference>
<sequence length="102" mass="10685">MAETDNRLIVLAPGDTVAVARCAIAEGEELMIGGQQVALAQAVTMGHKVARKPMEAGDKVLKYGVSIGSATVPISVGEHVHLHNVKSDYTPTYALTEEGEVA</sequence>
<keyword evidence="1" id="KW-0456">Lyase</keyword>
<dbReference type="PANTHER" id="PTHR30536">
    <property type="entry name" value="ALTRONATE/GALACTARATE DEHYDRATASE"/>
    <property type="match status" value="1"/>
</dbReference>
<evidence type="ECO:0000313" key="3">
    <source>
        <dbReference type="EMBL" id="MXQ07427.1"/>
    </source>
</evidence>
<dbReference type="InterPro" id="IPR044144">
    <property type="entry name" value="SAF_UxaA/GarD"/>
</dbReference>
<evidence type="ECO:0000313" key="4">
    <source>
        <dbReference type="Proteomes" id="UP000480350"/>
    </source>
</evidence>
<dbReference type="RefSeq" id="WP_160763302.1">
    <property type="nucleotide sequence ID" value="NZ_WUPT01000001.1"/>
</dbReference>
<dbReference type="SMART" id="SM00858">
    <property type="entry name" value="SAF"/>
    <property type="match status" value="1"/>
</dbReference>
<dbReference type="GO" id="GO:0016829">
    <property type="term" value="F:lyase activity"/>
    <property type="evidence" value="ECO:0007669"/>
    <property type="project" value="UniProtKB-KW"/>
</dbReference>
<evidence type="ECO:0000259" key="2">
    <source>
        <dbReference type="SMART" id="SM00858"/>
    </source>
</evidence>
<keyword evidence="4" id="KW-1185">Reference proteome</keyword>
<name>A0A7C9IFQ3_9RHOB</name>